<feature type="domain" description="HTH araC/xylS-type" evidence="4">
    <location>
        <begin position="184"/>
        <end position="281"/>
    </location>
</feature>
<evidence type="ECO:0000259" key="4">
    <source>
        <dbReference type="PROSITE" id="PS01124"/>
    </source>
</evidence>
<dbReference type="AlphaFoldDB" id="A0A3D5IZ96"/>
<dbReference type="GO" id="GO:0003700">
    <property type="term" value="F:DNA-binding transcription factor activity"/>
    <property type="evidence" value="ECO:0007669"/>
    <property type="project" value="InterPro"/>
</dbReference>
<gene>
    <name evidence="5" type="ORF">DGQ38_09180</name>
</gene>
<dbReference type="RefSeq" id="WP_013069862.1">
    <property type="nucleotide sequence ID" value="NZ_CAJXAW010000008.1"/>
</dbReference>
<evidence type="ECO:0000256" key="2">
    <source>
        <dbReference type="ARBA" id="ARBA00023125"/>
    </source>
</evidence>
<dbReference type="SUPFAM" id="SSF46689">
    <property type="entry name" value="Homeodomain-like"/>
    <property type="match status" value="2"/>
</dbReference>
<proteinExistence type="predicted"/>
<dbReference type="EMBL" id="DPMF01000221">
    <property type="protein sequence ID" value="HCV81209.1"/>
    <property type="molecule type" value="Genomic_DNA"/>
</dbReference>
<dbReference type="InterPro" id="IPR037923">
    <property type="entry name" value="HTH-like"/>
</dbReference>
<organism evidence="5 6">
    <name type="scientific">Zunongwangia profunda</name>
    <dbReference type="NCBI Taxonomy" id="398743"/>
    <lineage>
        <taxon>Bacteria</taxon>
        <taxon>Pseudomonadati</taxon>
        <taxon>Bacteroidota</taxon>
        <taxon>Flavobacteriia</taxon>
        <taxon>Flavobacteriales</taxon>
        <taxon>Flavobacteriaceae</taxon>
        <taxon>Zunongwangia</taxon>
    </lineage>
</organism>
<name>A0A3D5IZ96_9FLAO</name>
<dbReference type="OMA" id="CINTDIQ"/>
<dbReference type="Gene3D" id="2.60.120.10">
    <property type="entry name" value="Jelly Rolls"/>
    <property type="match status" value="1"/>
</dbReference>
<dbReference type="PROSITE" id="PS01124">
    <property type="entry name" value="HTH_ARAC_FAMILY_2"/>
    <property type="match status" value="1"/>
</dbReference>
<dbReference type="PROSITE" id="PS00041">
    <property type="entry name" value="HTH_ARAC_FAMILY_1"/>
    <property type="match status" value="1"/>
</dbReference>
<sequence length="289" mass="33770">MQTNIHREITPLSPQDSFLVFDRIKEKFDFPIHFHPEFELNFILNGKGVRRIAGDSMEEIGNIELVLIGPNLQHGWEQHKCINTDIQEITVQFHNDLFDSKLLSRKIMKPIRDLFQRSAHGILFSEKIAEEIKPKLLNLSKIAGIDYFLELISILHDLANSRNQKLLSSYISSNKDFENSDKIKIIYDYVQQNYQKKISLSEASDLVNMTPISFNRFIKKRTGKTFIEYVNDTRIGYASRWLIEKELSISEIAYLCGFNIANFNRVFKKAKNCTPSEYRLEFRGIKRVL</sequence>
<keyword evidence="3" id="KW-0804">Transcription</keyword>
<dbReference type="InterPro" id="IPR018060">
    <property type="entry name" value="HTH_AraC"/>
</dbReference>
<dbReference type="PANTHER" id="PTHR43280">
    <property type="entry name" value="ARAC-FAMILY TRANSCRIPTIONAL REGULATOR"/>
    <property type="match status" value="1"/>
</dbReference>
<protein>
    <submittedName>
        <fullName evidence="5">AraC family transcriptional regulator</fullName>
    </submittedName>
</protein>
<dbReference type="SMART" id="SM00342">
    <property type="entry name" value="HTH_ARAC"/>
    <property type="match status" value="1"/>
</dbReference>
<comment type="caution">
    <text evidence="5">The sequence shown here is derived from an EMBL/GenBank/DDBJ whole genome shotgun (WGS) entry which is preliminary data.</text>
</comment>
<accession>A0A3D5IZ96</accession>
<evidence type="ECO:0000313" key="5">
    <source>
        <dbReference type="EMBL" id="HCV81209.1"/>
    </source>
</evidence>
<evidence type="ECO:0000313" key="6">
    <source>
        <dbReference type="Proteomes" id="UP000264330"/>
    </source>
</evidence>
<reference evidence="5 6" key="1">
    <citation type="journal article" date="2018" name="Nat. Biotechnol.">
        <title>A standardized bacterial taxonomy based on genome phylogeny substantially revises the tree of life.</title>
        <authorList>
            <person name="Parks D.H."/>
            <person name="Chuvochina M."/>
            <person name="Waite D.W."/>
            <person name="Rinke C."/>
            <person name="Skarshewski A."/>
            <person name="Chaumeil P.A."/>
            <person name="Hugenholtz P."/>
        </authorList>
    </citation>
    <scope>NUCLEOTIDE SEQUENCE [LARGE SCALE GENOMIC DNA]</scope>
    <source>
        <strain evidence="5">UBA9359</strain>
    </source>
</reference>
<dbReference type="Proteomes" id="UP000264330">
    <property type="component" value="Unassembled WGS sequence"/>
</dbReference>
<evidence type="ECO:0000256" key="1">
    <source>
        <dbReference type="ARBA" id="ARBA00023015"/>
    </source>
</evidence>
<keyword evidence="1" id="KW-0805">Transcription regulation</keyword>
<evidence type="ECO:0000256" key="3">
    <source>
        <dbReference type="ARBA" id="ARBA00023163"/>
    </source>
</evidence>
<dbReference type="Gene3D" id="1.10.10.60">
    <property type="entry name" value="Homeodomain-like"/>
    <property type="match status" value="2"/>
</dbReference>
<keyword evidence="2" id="KW-0238">DNA-binding</keyword>
<dbReference type="InterPro" id="IPR009057">
    <property type="entry name" value="Homeodomain-like_sf"/>
</dbReference>
<dbReference type="GO" id="GO:0043565">
    <property type="term" value="F:sequence-specific DNA binding"/>
    <property type="evidence" value="ECO:0007669"/>
    <property type="project" value="InterPro"/>
</dbReference>
<dbReference type="PANTHER" id="PTHR43280:SF27">
    <property type="entry name" value="TRANSCRIPTIONAL REGULATOR MTLR"/>
    <property type="match status" value="1"/>
</dbReference>
<dbReference type="InterPro" id="IPR014710">
    <property type="entry name" value="RmlC-like_jellyroll"/>
</dbReference>
<dbReference type="Pfam" id="PF12833">
    <property type="entry name" value="HTH_18"/>
    <property type="match status" value="1"/>
</dbReference>
<dbReference type="SUPFAM" id="SSF51215">
    <property type="entry name" value="Regulatory protein AraC"/>
    <property type="match status" value="1"/>
</dbReference>
<dbReference type="InterPro" id="IPR018062">
    <property type="entry name" value="HTH_AraC-typ_CS"/>
</dbReference>